<evidence type="ECO:0000256" key="1">
    <source>
        <dbReference type="SAM" id="MobiDB-lite"/>
    </source>
</evidence>
<dbReference type="PROSITE" id="PS50835">
    <property type="entry name" value="IG_LIKE"/>
    <property type="match status" value="1"/>
</dbReference>
<evidence type="ECO:0000313" key="5">
    <source>
        <dbReference type="Proteomes" id="UP000887013"/>
    </source>
</evidence>
<reference evidence="4" key="1">
    <citation type="submission" date="2020-08" db="EMBL/GenBank/DDBJ databases">
        <title>Multicomponent nature underlies the extraordinary mechanical properties of spider dragline silk.</title>
        <authorList>
            <person name="Kono N."/>
            <person name="Nakamura H."/>
            <person name="Mori M."/>
            <person name="Yoshida Y."/>
            <person name="Ohtoshi R."/>
            <person name="Malay A.D."/>
            <person name="Moran D.A.P."/>
            <person name="Tomita M."/>
            <person name="Numata K."/>
            <person name="Arakawa K."/>
        </authorList>
    </citation>
    <scope>NUCLEOTIDE SEQUENCE</scope>
</reference>
<dbReference type="OrthoDB" id="6436952at2759"/>
<keyword evidence="5" id="KW-1185">Reference proteome</keyword>
<evidence type="ECO:0000313" key="4">
    <source>
        <dbReference type="EMBL" id="GFS64978.1"/>
    </source>
</evidence>
<comment type="caution">
    <text evidence="4">The sequence shown here is derived from an EMBL/GenBank/DDBJ whole genome shotgun (WGS) entry which is preliminary data.</text>
</comment>
<feature type="region of interest" description="Disordered" evidence="1">
    <location>
        <begin position="415"/>
        <end position="494"/>
    </location>
</feature>
<proteinExistence type="predicted"/>
<feature type="chain" id="PRO_5036461014" description="Ig-like domain-containing protein" evidence="2">
    <location>
        <begin position="19"/>
        <end position="648"/>
    </location>
</feature>
<dbReference type="InterPro" id="IPR036179">
    <property type="entry name" value="Ig-like_dom_sf"/>
</dbReference>
<sequence length="648" mass="73508">MNLVITLILIAKIERVLNFSVHRRWKDPPLSSELKHKRGFISPFLREPPREWRDLDGRRAVNIDVKVATQKNNLKLDLIKELENELKDQNFSAFDTDFTTPCPNCKRLVAENKVLMQEIDSLATMDSVTGKGPCPGCKKIIMENIALKQNAALSSVIFADEMQPAYPCDEWDPKSRTCWLDRNIGDTVTFVLAFNRGANPHVQWGQEFHIFQSLKTEEYVIDPENPLWNIVIGSKGHEMRISPITEIDVDFNFFSATILAHRHPMHKVIDSPPVEKLNFKIRLMAVDQGFVYPGETLMLNMKRVNLPPTSMKFKWYLEKDGEYGTLPSNMRLSPSGGVLTISELRKEQEGILVCAVFTNKDYFATKQRFLIKEMNQSNNMLLFMPTRPPVQSNRWRRGTNNEGFVELSAIDTENSIPIPGLESKSSSTEEQSKRQDFSEMGLPYESNARRVDRQFVPSDDQMGQLPNRPIPTYNRPAAASNPESIQGIEGRPISDMTPADMPILKAVKQEQTENRLTISNEPPNSPIDQYSENNKEEIILELEKKMDTSASKAQDHLSQMISTCISDMQCSADALCIQRDPKVPGFCRCTEGFQGNGIFCWEEIKVRSAAVYSEHQLGESVATVMINEMENSQSNLAPTPNTEIPPNM</sequence>
<keyword evidence="2" id="KW-0732">Signal</keyword>
<dbReference type="SUPFAM" id="SSF48726">
    <property type="entry name" value="Immunoglobulin"/>
    <property type="match status" value="1"/>
</dbReference>
<name>A0A8X6MLZ2_NEPPI</name>
<dbReference type="PROSITE" id="PS01186">
    <property type="entry name" value="EGF_2"/>
    <property type="match status" value="1"/>
</dbReference>
<feature type="domain" description="Ig-like" evidence="3">
    <location>
        <begin position="272"/>
        <end position="356"/>
    </location>
</feature>
<evidence type="ECO:0000256" key="2">
    <source>
        <dbReference type="SAM" id="SignalP"/>
    </source>
</evidence>
<evidence type="ECO:0000259" key="3">
    <source>
        <dbReference type="PROSITE" id="PS50835"/>
    </source>
</evidence>
<dbReference type="EMBL" id="BMAW01094349">
    <property type="protein sequence ID" value="GFS64978.1"/>
    <property type="molecule type" value="Genomic_DNA"/>
</dbReference>
<organism evidence="4 5">
    <name type="scientific">Nephila pilipes</name>
    <name type="common">Giant wood spider</name>
    <name type="synonym">Nephila maculata</name>
    <dbReference type="NCBI Taxonomy" id="299642"/>
    <lineage>
        <taxon>Eukaryota</taxon>
        <taxon>Metazoa</taxon>
        <taxon>Ecdysozoa</taxon>
        <taxon>Arthropoda</taxon>
        <taxon>Chelicerata</taxon>
        <taxon>Arachnida</taxon>
        <taxon>Araneae</taxon>
        <taxon>Araneomorphae</taxon>
        <taxon>Entelegynae</taxon>
        <taxon>Araneoidea</taxon>
        <taxon>Nephilidae</taxon>
        <taxon>Nephila</taxon>
    </lineage>
</organism>
<accession>A0A8X6MLZ2</accession>
<dbReference type="InterPro" id="IPR007110">
    <property type="entry name" value="Ig-like_dom"/>
</dbReference>
<dbReference type="Proteomes" id="UP000887013">
    <property type="component" value="Unassembled WGS sequence"/>
</dbReference>
<feature type="signal peptide" evidence="2">
    <location>
        <begin position="1"/>
        <end position="18"/>
    </location>
</feature>
<dbReference type="AlphaFoldDB" id="A0A8X6MLZ2"/>
<gene>
    <name evidence="4" type="primary">AVEN_168244_1</name>
    <name evidence="4" type="ORF">NPIL_229091</name>
</gene>
<protein>
    <recommendedName>
        <fullName evidence="3">Ig-like domain-containing protein</fullName>
    </recommendedName>
</protein>
<dbReference type="Gene3D" id="2.10.25.10">
    <property type="entry name" value="Laminin"/>
    <property type="match status" value="1"/>
</dbReference>
<dbReference type="InterPro" id="IPR000742">
    <property type="entry name" value="EGF"/>
</dbReference>